<dbReference type="Proteomes" id="UP000261140">
    <property type="component" value="Unassembled WGS sequence"/>
</dbReference>
<dbReference type="EMBL" id="QVEQ01000001">
    <property type="protein sequence ID" value="RGB73738.1"/>
    <property type="molecule type" value="Genomic_DNA"/>
</dbReference>
<dbReference type="AlphaFoldDB" id="A0A3E2TEV6"/>
<organism evidence="1 2">
    <name type="scientific">Faecalibacterium prausnitzii</name>
    <dbReference type="NCBI Taxonomy" id="853"/>
    <lineage>
        <taxon>Bacteria</taxon>
        <taxon>Bacillati</taxon>
        <taxon>Bacillota</taxon>
        <taxon>Clostridia</taxon>
        <taxon>Eubacteriales</taxon>
        <taxon>Oscillospiraceae</taxon>
        <taxon>Faecalibacterium</taxon>
    </lineage>
</organism>
<reference evidence="1 2" key="1">
    <citation type="submission" date="2018-08" db="EMBL/GenBank/DDBJ databases">
        <title>A genome reference for cultivated species of the human gut microbiota.</title>
        <authorList>
            <person name="Zou Y."/>
            <person name="Xue W."/>
            <person name="Luo G."/>
        </authorList>
    </citation>
    <scope>NUCLEOTIDE SEQUENCE [LARGE SCALE GENOMIC DNA]</scope>
    <source>
        <strain evidence="1 2">AF36-11AT</strain>
    </source>
</reference>
<protein>
    <submittedName>
        <fullName evidence="1">Uncharacterized protein</fullName>
    </submittedName>
</protein>
<accession>A0A3E2TEV6</accession>
<comment type="caution">
    <text evidence="1">The sequence shown here is derived from an EMBL/GenBank/DDBJ whole genome shotgun (WGS) entry which is preliminary data.</text>
</comment>
<evidence type="ECO:0000313" key="2">
    <source>
        <dbReference type="Proteomes" id="UP000261140"/>
    </source>
</evidence>
<name>A0A3E2TEV6_9FIRM</name>
<sequence length="115" mass="12819">MQVIEKNEGTKLNYEVVGTKLFLGDDEIMVNLAKYEKDEPVHIDVVRNWDGALATSIGKSDDLSYAAQIDIPARAYTEKVEKVPAMDGNGEVEQTTKVPVKFDISRCTLTLWAID</sequence>
<evidence type="ECO:0000313" key="1">
    <source>
        <dbReference type="EMBL" id="RGB73738.1"/>
    </source>
</evidence>
<proteinExistence type="predicted"/>
<gene>
    <name evidence="1" type="ORF">DWZ89_02260</name>
</gene>